<evidence type="ECO:0008006" key="3">
    <source>
        <dbReference type="Google" id="ProtNLM"/>
    </source>
</evidence>
<sequence>MKEMLQEFLRIAGALNREGIVPTLLGSLGLSLVTDKDWKPSDIDIHVPGDPRGWEAPDEARIYNWEKIYGVMGGLGYDLVDLHEHEFRKEFSVEFGTIDALPEFADIELGALQIRGQAAALFYLPSAEQFLKIYEASSRDSYRAGNNNAKDLEKIKFLETFVKASGGVK</sequence>
<organism evidence="1 2">
    <name type="scientific">Deinococcus piscis</name>
    <dbReference type="NCBI Taxonomy" id="394230"/>
    <lineage>
        <taxon>Bacteria</taxon>
        <taxon>Thermotogati</taxon>
        <taxon>Deinococcota</taxon>
        <taxon>Deinococci</taxon>
        <taxon>Deinococcales</taxon>
        <taxon>Deinococcaceae</taxon>
        <taxon>Deinococcus</taxon>
    </lineage>
</organism>
<accession>A0ABQ3K5E1</accession>
<dbReference type="RefSeq" id="WP_229838947.1">
    <property type="nucleotide sequence ID" value="NZ_BNAL01000012.1"/>
</dbReference>
<dbReference type="Proteomes" id="UP000632154">
    <property type="component" value="Unassembled WGS sequence"/>
</dbReference>
<name>A0ABQ3K5E1_9DEIO</name>
<reference evidence="2" key="1">
    <citation type="journal article" date="2019" name="Int. J. Syst. Evol. Microbiol.">
        <title>The Global Catalogue of Microorganisms (GCM) 10K type strain sequencing project: providing services to taxonomists for standard genome sequencing and annotation.</title>
        <authorList>
            <consortium name="The Broad Institute Genomics Platform"/>
            <consortium name="The Broad Institute Genome Sequencing Center for Infectious Disease"/>
            <person name="Wu L."/>
            <person name="Ma J."/>
        </authorList>
    </citation>
    <scope>NUCLEOTIDE SEQUENCE [LARGE SCALE GENOMIC DNA]</scope>
    <source>
        <strain evidence="2">CGMCC 1.18439</strain>
    </source>
</reference>
<evidence type="ECO:0000313" key="2">
    <source>
        <dbReference type="Proteomes" id="UP000632154"/>
    </source>
</evidence>
<protein>
    <recommendedName>
        <fullName evidence="3">Phosphoribosylanthranilate isomerase</fullName>
    </recommendedName>
</protein>
<keyword evidence="2" id="KW-1185">Reference proteome</keyword>
<proteinExistence type="predicted"/>
<comment type="caution">
    <text evidence="1">The sequence shown here is derived from an EMBL/GenBank/DDBJ whole genome shotgun (WGS) entry which is preliminary data.</text>
</comment>
<evidence type="ECO:0000313" key="1">
    <source>
        <dbReference type="EMBL" id="GHG01630.1"/>
    </source>
</evidence>
<dbReference type="EMBL" id="BNAL01000012">
    <property type="protein sequence ID" value="GHG01630.1"/>
    <property type="molecule type" value="Genomic_DNA"/>
</dbReference>
<gene>
    <name evidence="1" type="ORF">GCM10017783_12340</name>
</gene>